<dbReference type="EMBL" id="BMMZ01000001">
    <property type="protein sequence ID" value="GGL48437.1"/>
    <property type="molecule type" value="Genomic_DNA"/>
</dbReference>
<reference evidence="3" key="2">
    <citation type="submission" date="2020-09" db="EMBL/GenBank/DDBJ databases">
        <authorList>
            <person name="Sun Q."/>
            <person name="Zhou Y."/>
        </authorList>
    </citation>
    <scope>NUCLEOTIDE SEQUENCE</scope>
    <source>
        <strain evidence="3">CGMCC 4.7306</strain>
    </source>
</reference>
<dbReference type="InterPro" id="IPR018309">
    <property type="entry name" value="Tscrpt_reg_PadR_C"/>
</dbReference>
<dbReference type="SUPFAM" id="SSF46785">
    <property type="entry name" value="Winged helix' DNA-binding domain"/>
    <property type="match status" value="1"/>
</dbReference>
<feature type="domain" description="Transcription regulator PadR C-terminal" evidence="2">
    <location>
        <begin position="91"/>
        <end position="170"/>
    </location>
</feature>
<dbReference type="Pfam" id="PF10400">
    <property type="entry name" value="Vir_act_alpha_C"/>
    <property type="match status" value="1"/>
</dbReference>
<dbReference type="AlphaFoldDB" id="A0A917RZQ6"/>
<dbReference type="Proteomes" id="UP000613840">
    <property type="component" value="Unassembled WGS sequence"/>
</dbReference>
<reference evidence="3" key="1">
    <citation type="journal article" date="2014" name="Int. J. Syst. Evol. Microbiol.">
        <title>Complete genome sequence of Corynebacterium casei LMG S-19264T (=DSM 44701T), isolated from a smear-ripened cheese.</title>
        <authorList>
            <consortium name="US DOE Joint Genome Institute (JGI-PGF)"/>
            <person name="Walter F."/>
            <person name="Albersmeier A."/>
            <person name="Kalinowski J."/>
            <person name="Ruckert C."/>
        </authorList>
    </citation>
    <scope>NUCLEOTIDE SEQUENCE</scope>
    <source>
        <strain evidence="3">CGMCC 4.7306</strain>
    </source>
</reference>
<dbReference type="InterPro" id="IPR005149">
    <property type="entry name" value="Tscrpt_reg_PadR_N"/>
</dbReference>
<dbReference type="InterPro" id="IPR036388">
    <property type="entry name" value="WH-like_DNA-bd_sf"/>
</dbReference>
<dbReference type="Gene3D" id="6.10.140.190">
    <property type="match status" value="1"/>
</dbReference>
<organism evidence="3 4">
    <name type="scientific">Microlunatus endophyticus</name>
    <dbReference type="NCBI Taxonomy" id="1716077"/>
    <lineage>
        <taxon>Bacteria</taxon>
        <taxon>Bacillati</taxon>
        <taxon>Actinomycetota</taxon>
        <taxon>Actinomycetes</taxon>
        <taxon>Propionibacteriales</taxon>
        <taxon>Propionibacteriaceae</taxon>
        <taxon>Microlunatus</taxon>
    </lineage>
</organism>
<dbReference type="InterPro" id="IPR036390">
    <property type="entry name" value="WH_DNA-bd_sf"/>
</dbReference>
<protein>
    <submittedName>
        <fullName evidence="3">PadR family transcriptional regulator</fullName>
    </submittedName>
</protein>
<proteinExistence type="predicted"/>
<dbReference type="PANTHER" id="PTHR43252">
    <property type="entry name" value="TRANSCRIPTIONAL REGULATOR YQJI"/>
    <property type="match status" value="1"/>
</dbReference>
<evidence type="ECO:0000259" key="2">
    <source>
        <dbReference type="Pfam" id="PF10400"/>
    </source>
</evidence>
<evidence type="ECO:0000313" key="3">
    <source>
        <dbReference type="EMBL" id="GGL48437.1"/>
    </source>
</evidence>
<accession>A0A917RZQ6</accession>
<name>A0A917RZQ6_9ACTN</name>
<evidence type="ECO:0000259" key="1">
    <source>
        <dbReference type="Pfam" id="PF03551"/>
    </source>
</evidence>
<gene>
    <name evidence="3" type="ORF">GCM10011575_02880</name>
</gene>
<dbReference type="RefSeq" id="WP_188893388.1">
    <property type="nucleotide sequence ID" value="NZ_BMMZ01000001.1"/>
</dbReference>
<keyword evidence="4" id="KW-1185">Reference proteome</keyword>
<feature type="domain" description="Transcription regulator PadR N-terminal" evidence="1">
    <location>
        <begin position="7"/>
        <end position="78"/>
    </location>
</feature>
<evidence type="ECO:0000313" key="4">
    <source>
        <dbReference type="Proteomes" id="UP000613840"/>
    </source>
</evidence>
<dbReference type="Gene3D" id="1.10.10.10">
    <property type="entry name" value="Winged helix-like DNA-binding domain superfamily/Winged helix DNA-binding domain"/>
    <property type="match status" value="1"/>
</dbReference>
<dbReference type="PANTHER" id="PTHR43252:SF6">
    <property type="entry name" value="NEGATIVE TRANSCRIPTION REGULATOR PADR"/>
    <property type="match status" value="1"/>
</dbReference>
<comment type="caution">
    <text evidence="3">The sequence shown here is derived from an EMBL/GenBank/DDBJ whole genome shotgun (WGS) entry which is preliminary data.</text>
</comment>
<sequence length="180" mass="20005">MSLRFALLGLLNEHPSSGYDLTRRFSEGIGAYAWDAKHSQIYPELRKLTEDGLIEIAEEGARGRKTYAITGQGQEELRGWLLRPPTVAGGVRNEYVLRLFLLSALDQDEARQILTRTIEYSTRQREAIDAEYQEHLAGGGAARQGALAAQYGIRMYQATIEWAQWAIEQITAESSAGSGS</sequence>
<dbReference type="Pfam" id="PF03551">
    <property type="entry name" value="PadR"/>
    <property type="match status" value="1"/>
</dbReference>